<reference evidence="2 3" key="2">
    <citation type="journal article" date="2017" name="Genome Biol. Evol.">
        <title>Trajectories and Drivers of Genome Evolution in Surface-Associated Marine Phaeobacter.</title>
        <authorList>
            <person name="Freese H.M."/>
            <person name="Sikorski J."/>
            <person name="Bunk B."/>
            <person name="Scheuner C."/>
            <person name="Meier-Kolthoff J.P."/>
            <person name="Sproer C."/>
            <person name="Gram L."/>
            <person name="Overmann J."/>
        </authorList>
    </citation>
    <scope>NUCLEOTIDE SEQUENCE [LARGE SCALE GENOMIC DNA]</scope>
    <source>
        <strain evidence="2 3">P88</strain>
    </source>
</reference>
<dbReference type="RefSeq" id="WP_102883031.1">
    <property type="nucleotide sequence ID" value="NZ_CP010725.1"/>
</dbReference>
<dbReference type="Pfam" id="PF00805">
    <property type="entry name" value="Pentapeptide"/>
    <property type="match status" value="1"/>
</dbReference>
<gene>
    <name evidence="2" type="ORF">PhaeoP88_00572</name>
</gene>
<accession>A0A2I7K5S7</accession>
<dbReference type="AlphaFoldDB" id="A0A2I7K5S7"/>
<feature type="transmembrane region" description="Helical" evidence="1">
    <location>
        <begin position="59"/>
        <end position="81"/>
    </location>
</feature>
<evidence type="ECO:0000256" key="1">
    <source>
        <dbReference type="SAM" id="Phobius"/>
    </source>
</evidence>
<proteinExistence type="predicted"/>
<reference evidence="2 3" key="1">
    <citation type="journal article" date="2017" name="Front. Microbiol.">
        <title>Phaeobacter piscinae sp. nov., a species of the Roseobacter group and potential aquaculture probiont.</title>
        <authorList>
            <person name="Sonnenschein E.C."/>
            <person name="Phippen C.B.W."/>
            <person name="Nielsen K.F."/>
            <person name="Mateiu R.V."/>
            <person name="Melchiorsen J."/>
            <person name="Gram L."/>
            <person name="Overmann J."/>
            <person name="Freese H.M."/>
        </authorList>
    </citation>
    <scope>NUCLEOTIDE SEQUENCE [LARGE SCALE GENOMIC DNA]</scope>
    <source>
        <strain evidence="2 3">P88</strain>
    </source>
</reference>
<organism evidence="2 3">
    <name type="scientific">Phaeobacter inhibens</name>
    <dbReference type="NCBI Taxonomy" id="221822"/>
    <lineage>
        <taxon>Bacteria</taxon>
        <taxon>Pseudomonadati</taxon>
        <taxon>Pseudomonadota</taxon>
        <taxon>Alphaproteobacteria</taxon>
        <taxon>Rhodobacterales</taxon>
        <taxon>Roseobacteraceae</taxon>
        <taxon>Phaeobacter</taxon>
    </lineage>
</organism>
<evidence type="ECO:0000313" key="2">
    <source>
        <dbReference type="EMBL" id="AUQ97969.1"/>
    </source>
</evidence>
<name>A0A2I7K5S7_9RHOB</name>
<keyword evidence="1" id="KW-0812">Transmembrane</keyword>
<dbReference type="Gene3D" id="2.160.20.80">
    <property type="entry name" value="E3 ubiquitin-protein ligase SopA"/>
    <property type="match status" value="1"/>
</dbReference>
<keyword evidence="1" id="KW-0472">Membrane</keyword>
<dbReference type="Proteomes" id="UP000236447">
    <property type="component" value="Chromosome"/>
</dbReference>
<dbReference type="SUPFAM" id="SSF141571">
    <property type="entry name" value="Pentapeptide repeat-like"/>
    <property type="match status" value="1"/>
</dbReference>
<feature type="transmembrane region" description="Helical" evidence="1">
    <location>
        <begin position="20"/>
        <end position="38"/>
    </location>
</feature>
<sequence length="521" mass="58685">MPSTDAVTISLPFTHHQLTMLLATVGLVGLLLLAWYAISVPTYKQKKHRWTGNSALLSYGLCVLPIWAFLLFQTVSALWLLSGNFPPDTGVDLRWHVLAFVGLVTATGGLVGAPLALLRVWANERQTRTAEQNHMTDRITKAVEQLGAEKTIKRVIGNEASEAGSALSQMLATPKPVIEEVTEPNIEVRIGGLLALERISRDSITYDRGRDHLLVMDILCAYVCNNSPLSTAEEVAEGRFIRLKNNHVISNPDDLPESKYTDIHKRVFEIPSPRSDIAFAIKILGRRTPEQILHERRHDYRPTLSRSNLQRADFTDGDYSYMSFFESRMEGAYLNRANFSHCNLTGAVVTRGILSNTTLDFAKLHHTDFSHAQLNASSLVKCSYSCTYFDQTHIDRTLFEIDSTPGSENHFKLIRPFLHSVRFQGMLDYMLSGEMKPVRKHVPRKWSAVVFRNATVSSAALHFFDPHRTFGDGSVTLTSGQRPDHWVDERLDDFAFDDAVQVWGQTYERLPEEDGETGLPR</sequence>
<feature type="transmembrane region" description="Helical" evidence="1">
    <location>
        <begin position="93"/>
        <end position="118"/>
    </location>
</feature>
<protein>
    <submittedName>
        <fullName evidence="2">Putative low-complexity protein</fullName>
    </submittedName>
</protein>
<dbReference type="InterPro" id="IPR001646">
    <property type="entry name" value="5peptide_repeat"/>
</dbReference>
<dbReference type="EMBL" id="CP010725">
    <property type="protein sequence ID" value="AUQ97969.1"/>
    <property type="molecule type" value="Genomic_DNA"/>
</dbReference>
<evidence type="ECO:0000313" key="3">
    <source>
        <dbReference type="Proteomes" id="UP000236447"/>
    </source>
</evidence>
<keyword evidence="1" id="KW-1133">Transmembrane helix</keyword>